<evidence type="ECO:0000259" key="1">
    <source>
        <dbReference type="Pfam" id="PF06276"/>
    </source>
</evidence>
<evidence type="ECO:0000313" key="3">
    <source>
        <dbReference type="Proteomes" id="UP000523087"/>
    </source>
</evidence>
<name>A0A7W0C0F1_9BACL</name>
<organism evidence="2 3">
    <name type="scientific">Thermaerobacillus caldiproteolyticus</name>
    <dbReference type="NCBI Taxonomy" id="247480"/>
    <lineage>
        <taxon>Bacteria</taxon>
        <taxon>Bacillati</taxon>
        <taxon>Bacillota</taxon>
        <taxon>Bacilli</taxon>
        <taxon>Bacillales</taxon>
        <taxon>Anoxybacillaceae</taxon>
        <taxon>Thermaerobacillus</taxon>
    </lineage>
</organism>
<protein>
    <submittedName>
        <fullName evidence="2">Siderophore-iron reductase FhuF</fullName>
    </submittedName>
</protein>
<dbReference type="RefSeq" id="WP_181556045.1">
    <property type="nucleotide sequence ID" value="NZ_JACDUT010000005.1"/>
</dbReference>
<keyword evidence="3" id="KW-1185">Reference proteome</keyword>
<dbReference type="AlphaFoldDB" id="A0A7W0C0F1"/>
<dbReference type="EMBL" id="JACDUT010000005">
    <property type="protein sequence ID" value="MBA2875214.1"/>
    <property type="molecule type" value="Genomic_DNA"/>
</dbReference>
<accession>A0A7W0C0F1</accession>
<dbReference type="NCBIfam" id="TIGR03951">
    <property type="entry name" value="Fe_III_red_FhuF"/>
    <property type="match status" value="1"/>
</dbReference>
<dbReference type="InterPro" id="IPR008090">
    <property type="entry name" value="Fe_iron_reduct"/>
</dbReference>
<reference evidence="2 3" key="1">
    <citation type="submission" date="2020-07" db="EMBL/GenBank/DDBJ databases">
        <title>Genomic Encyclopedia of Type Strains, Phase IV (KMG-IV): sequencing the most valuable type-strain genomes for metagenomic binning, comparative biology and taxonomic classification.</title>
        <authorList>
            <person name="Goeker M."/>
        </authorList>
    </citation>
    <scope>NUCLEOTIDE SEQUENCE [LARGE SCALE GENOMIC DNA]</scope>
    <source>
        <strain evidence="2 3">DSM 15730</strain>
    </source>
</reference>
<comment type="caution">
    <text evidence="2">The sequence shown here is derived from an EMBL/GenBank/DDBJ whole genome shotgun (WGS) entry which is preliminary data.</text>
</comment>
<proteinExistence type="predicted"/>
<sequence>MLLSPDEIKALEKFRLSTTRTDSLLSIRVDRLFHERTLLSYLEAVQQKIRAANKTVAASIFMKRYSFIAVMSLYAMSVWNKRLSLSFDRIWIETDDEEKAWLPTFRFEKLEYEVTDGNRNAWRQETIRLLFAEHIFPVIEQLQKMTKISPLTLWENTAIYIFWLYETLLKDEALEDINARLRDDFQFVVQQADGTLFGSYPKNPLGRFWKETNGIRQRTTCCLHYQTAARSHCRTCPVRRP</sequence>
<dbReference type="InterPro" id="IPR022770">
    <property type="entry name" value="IucA/IucC-like_C"/>
</dbReference>
<dbReference type="GO" id="GO:0003824">
    <property type="term" value="F:catalytic activity"/>
    <property type="evidence" value="ECO:0007669"/>
    <property type="project" value="UniProtKB-ARBA"/>
</dbReference>
<feature type="domain" description="Aerobactin siderophore biosynthesis IucA/IucC-like C-terminal" evidence="1">
    <location>
        <begin position="60"/>
        <end position="173"/>
    </location>
</feature>
<dbReference type="Proteomes" id="UP000523087">
    <property type="component" value="Unassembled WGS sequence"/>
</dbReference>
<dbReference type="Pfam" id="PF06276">
    <property type="entry name" value="FhuF"/>
    <property type="match status" value="1"/>
</dbReference>
<evidence type="ECO:0000313" key="2">
    <source>
        <dbReference type="EMBL" id="MBA2875214.1"/>
    </source>
</evidence>
<gene>
    <name evidence="2" type="ORF">HNR31_001987</name>
</gene>